<evidence type="ECO:0000256" key="4">
    <source>
        <dbReference type="ARBA" id="ARBA00022723"/>
    </source>
</evidence>
<dbReference type="Gene3D" id="3.40.190.80">
    <property type="match status" value="1"/>
</dbReference>
<evidence type="ECO:0000313" key="9">
    <source>
        <dbReference type="EMBL" id="KQB86526.1"/>
    </source>
</evidence>
<dbReference type="EC" id="3.1.3.25" evidence="8"/>
<dbReference type="InterPro" id="IPR020583">
    <property type="entry name" value="Inositol_monoP_metal-BS"/>
</dbReference>
<evidence type="ECO:0000256" key="6">
    <source>
        <dbReference type="ARBA" id="ARBA00022842"/>
    </source>
</evidence>
<feature type="binding site" evidence="7">
    <location>
        <position position="75"/>
    </location>
    <ligand>
        <name>Mg(2+)</name>
        <dbReference type="ChEBI" id="CHEBI:18420"/>
        <label>1</label>
        <note>catalytic</note>
    </ligand>
</feature>
<dbReference type="PROSITE" id="PS00629">
    <property type="entry name" value="IMP_1"/>
    <property type="match status" value="1"/>
</dbReference>
<organism evidence="9 10">
    <name type="scientific">Corynebacterium lowii</name>
    <dbReference type="NCBI Taxonomy" id="1544413"/>
    <lineage>
        <taxon>Bacteria</taxon>
        <taxon>Bacillati</taxon>
        <taxon>Actinomycetota</taxon>
        <taxon>Actinomycetes</taxon>
        <taxon>Mycobacteriales</taxon>
        <taxon>Corynebacteriaceae</taxon>
        <taxon>Corynebacterium</taxon>
    </lineage>
</organism>
<dbReference type="STRING" id="1544413.Clow_00734"/>
<dbReference type="GO" id="GO:0006020">
    <property type="term" value="P:inositol metabolic process"/>
    <property type="evidence" value="ECO:0007669"/>
    <property type="project" value="TreeGrafter"/>
</dbReference>
<dbReference type="Proteomes" id="UP000050488">
    <property type="component" value="Unassembled WGS sequence"/>
</dbReference>
<dbReference type="InterPro" id="IPR020550">
    <property type="entry name" value="Inositol_monophosphatase_CS"/>
</dbReference>
<reference evidence="9 10" key="1">
    <citation type="submission" date="2015-10" db="EMBL/GenBank/DDBJ databases">
        <title>Corynebacteirum lowii and Corynebacterium oculi species nova, derived from human clinical disease and and emended description of Corynebacterium mastiditis.</title>
        <authorList>
            <person name="Bernard K."/>
            <person name="Pacheco A.L."/>
            <person name="Mcdougall C."/>
            <person name="Burtx T."/>
            <person name="Weibe D."/>
            <person name="Tyler S."/>
            <person name="Olson A.B."/>
            <person name="Cnockaert M."/>
            <person name="Eguchi H."/>
            <person name="Kuwahara T."/>
            <person name="Nakayama-Imaohji H."/>
            <person name="Boudewijins M."/>
            <person name="Van Hoecke F."/>
            <person name="Bernier A.-M."/>
            <person name="Vandamme P."/>
        </authorList>
    </citation>
    <scope>NUCLEOTIDE SEQUENCE [LARGE SCALE GENOMIC DNA]</scope>
    <source>
        <strain evidence="9 10">NML 130206</strain>
    </source>
</reference>
<feature type="binding site" evidence="7">
    <location>
        <position position="91"/>
    </location>
    <ligand>
        <name>Mg(2+)</name>
        <dbReference type="ChEBI" id="CHEBI:18420"/>
        <label>1</label>
        <note>catalytic</note>
    </ligand>
</feature>
<keyword evidence="10" id="KW-1185">Reference proteome</keyword>
<sequence length="284" mass="30004">MDHHQPIMLRDLAENWVREAAYAIERRRRELGDLRPYTLTKSSSVDPVTVVDTMAEELLVEAITRQRPGDGIIAEEGTEERSTTGVSWIIDPIDGTVNFLYGIPNYAVSLAAAVDGHVIAGAVINAAGGTEGAGGSVYRAARGYGAQVVRGGAVQDMRASREENLAQALVATGFSYQAARRKQQATALTKILPEVRDIRRQGSAALDLCAVAEGRVDAFYEHGIHCWDYAAGALIAQEAGAVVHTPALSVPGGEFHRVLVAAPGIAEPLAELLDAAGAGPQLGA</sequence>
<keyword evidence="5 8" id="KW-0378">Hydrolase</keyword>
<dbReference type="GO" id="GO:0046854">
    <property type="term" value="P:phosphatidylinositol phosphate biosynthetic process"/>
    <property type="evidence" value="ECO:0007669"/>
    <property type="project" value="InterPro"/>
</dbReference>
<dbReference type="GO" id="GO:0046872">
    <property type="term" value="F:metal ion binding"/>
    <property type="evidence" value="ECO:0007669"/>
    <property type="project" value="UniProtKB-KW"/>
</dbReference>
<keyword evidence="4 7" id="KW-0479">Metal-binding</keyword>
<feature type="binding site" evidence="7">
    <location>
        <position position="94"/>
    </location>
    <ligand>
        <name>Mg(2+)</name>
        <dbReference type="ChEBI" id="CHEBI:18420"/>
        <label>1</label>
        <note>catalytic</note>
    </ligand>
</feature>
<dbReference type="Gene3D" id="3.30.540.10">
    <property type="entry name" value="Fructose-1,6-Bisphosphatase, subunit A, domain 1"/>
    <property type="match status" value="1"/>
</dbReference>
<feature type="binding site" evidence="7">
    <location>
        <position position="93"/>
    </location>
    <ligand>
        <name>Mg(2+)</name>
        <dbReference type="ChEBI" id="CHEBI:18420"/>
        <label>2</label>
    </ligand>
</feature>
<comment type="caution">
    <text evidence="9">The sequence shown here is derived from an EMBL/GenBank/DDBJ whole genome shotgun (WGS) entry which is preliminary data.</text>
</comment>
<dbReference type="PATRIC" id="fig|1544413.3.peg.734"/>
<evidence type="ECO:0000256" key="3">
    <source>
        <dbReference type="ARBA" id="ARBA00009759"/>
    </source>
</evidence>
<dbReference type="InterPro" id="IPR033942">
    <property type="entry name" value="IMPase"/>
</dbReference>
<dbReference type="EMBL" id="LKEV01000002">
    <property type="protein sequence ID" value="KQB86526.1"/>
    <property type="molecule type" value="Genomic_DNA"/>
</dbReference>
<dbReference type="AlphaFoldDB" id="A0A0Q0YIK3"/>
<dbReference type="PROSITE" id="PS00630">
    <property type="entry name" value="IMP_2"/>
    <property type="match status" value="1"/>
</dbReference>
<protein>
    <recommendedName>
        <fullName evidence="8">Inositol-1-monophosphatase</fullName>
        <ecNumber evidence="8">3.1.3.25</ecNumber>
    </recommendedName>
</protein>
<name>A0A0Q0YIK3_9CORY</name>
<dbReference type="PANTHER" id="PTHR20854:SF4">
    <property type="entry name" value="INOSITOL-1-MONOPHOSPHATASE-RELATED"/>
    <property type="match status" value="1"/>
</dbReference>
<accession>A0A0Q0YIK3</accession>
<dbReference type="GO" id="GO:0007165">
    <property type="term" value="P:signal transduction"/>
    <property type="evidence" value="ECO:0007669"/>
    <property type="project" value="TreeGrafter"/>
</dbReference>
<dbReference type="GO" id="GO:0008934">
    <property type="term" value="F:inositol monophosphate 1-phosphatase activity"/>
    <property type="evidence" value="ECO:0007669"/>
    <property type="project" value="InterPro"/>
</dbReference>
<dbReference type="PANTHER" id="PTHR20854">
    <property type="entry name" value="INOSITOL MONOPHOSPHATASE"/>
    <property type="match status" value="1"/>
</dbReference>
<comment type="cofactor">
    <cofactor evidence="2 7 8">
        <name>Mg(2+)</name>
        <dbReference type="ChEBI" id="CHEBI:18420"/>
    </cofactor>
</comment>
<comment type="similarity">
    <text evidence="3 8">Belongs to the inositol monophosphatase superfamily.</text>
</comment>
<evidence type="ECO:0000256" key="5">
    <source>
        <dbReference type="ARBA" id="ARBA00022801"/>
    </source>
</evidence>
<evidence type="ECO:0000313" key="10">
    <source>
        <dbReference type="Proteomes" id="UP000050488"/>
    </source>
</evidence>
<proteinExistence type="inferred from homology"/>
<evidence type="ECO:0000256" key="1">
    <source>
        <dbReference type="ARBA" id="ARBA00001033"/>
    </source>
</evidence>
<evidence type="ECO:0000256" key="8">
    <source>
        <dbReference type="RuleBase" id="RU364068"/>
    </source>
</evidence>
<dbReference type="InterPro" id="IPR000760">
    <property type="entry name" value="Inositol_monophosphatase-like"/>
</dbReference>
<gene>
    <name evidence="9" type="primary">suhB</name>
    <name evidence="9" type="ORF">Clow_00734</name>
</gene>
<evidence type="ECO:0000256" key="2">
    <source>
        <dbReference type="ARBA" id="ARBA00001946"/>
    </source>
</evidence>
<feature type="binding site" evidence="7">
    <location>
        <position position="228"/>
    </location>
    <ligand>
        <name>Mg(2+)</name>
        <dbReference type="ChEBI" id="CHEBI:18420"/>
        <label>1</label>
        <note>catalytic</note>
    </ligand>
</feature>
<keyword evidence="6 7" id="KW-0460">Magnesium</keyword>
<dbReference type="Pfam" id="PF00459">
    <property type="entry name" value="Inositol_P"/>
    <property type="match status" value="1"/>
</dbReference>
<comment type="catalytic activity">
    <reaction evidence="1 8">
        <text>a myo-inositol phosphate + H2O = myo-inositol + phosphate</text>
        <dbReference type="Rhea" id="RHEA:24056"/>
        <dbReference type="ChEBI" id="CHEBI:15377"/>
        <dbReference type="ChEBI" id="CHEBI:17268"/>
        <dbReference type="ChEBI" id="CHEBI:43474"/>
        <dbReference type="ChEBI" id="CHEBI:84139"/>
        <dbReference type="EC" id="3.1.3.25"/>
    </reaction>
</comment>
<dbReference type="SUPFAM" id="SSF56655">
    <property type="entry name" value="Carbohydrate phosphatase"/>
    <property type="match status" value="1"/>
</dbReference>
<dbReference type="PRINTS" id="PR00377">
    <property type="entry name" value="IMPHPHTASES"/>
</dbReference>
<dbReference type="CDD" id="cd01639">
    <property type="entry name" value="IMPase"/>
    <property type="match status" value="1"/>
</dbReference>
<evidence type="ECO:0000256" key="7">
    <source>
        <dbReference type="PIRSR" id="PIRSR600760-2"/>
    </source>
</evidence>